<evidence type="ECO:0000313" key="3">
    <source>
        <dbReference type="EMBL" id="CAK0793782.1"/>
    </source>
</evidence>
<accession>A0ABN9PND8</accession>
<dbReference type="EMBL" id="CAUYUJ010001025">
    <property type="protein sequence ID" value="CAK0793782.1"/>
    <property type="molecule type" value="Genomic_DNA"/>
</dbReference>
<gene>
    <name evidence="3" type="ORF">PCOR1329_LOCUS3953</name>
</gene>
<feature type="region of interest" description="Disordered" evidence="1">
    <location>
        <begin position="171"/>
        <end position="199"/>
    </location>
</feature>
<dbReference type="Proteomes" id="UP001189429">
    <property type="component" value="Unassembled WGS sequence"/>
</dbReference>
<feature type="compositionally biased region" description="Pro residues" evidence="1">
    <location>
        <begin position="171"/>
        <end position="182"/>
    </location>
</feature>
<name>A0ABN9PND8_9DINO</name>
<sequence length="369" mass="38880">MKPMGACCFAAVLVGATPCAAFALWGEEQVTQLTKSSGGTNESASVATSYTYTDCQGNSKSCNLHSTWPSWPGCPGISPWPERCHQATLATAQAICSANAGCMGITRDAAGYEPRTGPSIYYHGAAKEMWIKNAEDPTPNPTVFPTPFPTSFPTAFPTPFPTSFPTPYPTAFPTPFPTPSPTTSPVAPNSGGNSVAATGDPHLQNVHGEWFDLMKPGDHVLINIPRGVIADDALLRVQAKARRLGGHCADMYFQTLNITGSWAESKQAGGYCFSASQSAVETPQWIAFGPVQLKVVHGHTGSGFQYLNMFAKHLGRAGFAIGGLLGEDDHEGVISPTGDCDTRTELSSAPANMTGRSHSMASVAQASFA</sequence>
<evidence type="ECO:0000256" key="2">
    <source>
        <dbReference type="SAM" id="SignalP"/>
    </source>
</evidence>
<keyword evidence="4" id="KW-1185">Reference proteome</keyword>
<comment type="caution">
    <text evidence="3">The sequence shown here is derived from an EMBL/GenBank/DDBJ whole genome shotgun (WGS) entry which is preliminary data.</text>
</comment>
<organism evidence="3 4">
    <name type="scientific">Prorocentrum cordatum</name>
    <dbReference type="NCBI Taxonomy" id="2364126"/>
    <lineage>
        <taxon>Eukaryota</taxon>
        <taxon>Sar</taxon>
        <taxon>Alveolata</taxon>
        <taxon>Dinophyceae</taxon>
        <taxon>Prorocentrales</taxon>
        <taxon>Prorocentraceae</taxon>
        <taxon>Prorocentrum</taxon>
    </lineage>
</organism>
<feature type="signal peptide" evidence="2">
    <location>
        <begin position="1"/>
        <end position="21"/>
    </location>
</feature>
<feature type="chain" id="PRO_5046412682" evidence="2">
    <location>
        <begin position="22"/>
        <end position="369"/>
    </location>
</feature>
<keyword evidence="2" id="KW-0732">Signal</keyword>
<proteinExistence type="predicted"/>
<protein>
    <submittedName>
        <fullName evidence="3">Uncharacterized protein</fullName>
    </submittedName>
</protein>
<reference evidence="3" key="1">
    <citation type="submission" date="2023-10" db="EMBL/GenBank/DDBJ databases">
        <authorList>
            <person name="Chen Y."/>
            <person name="Shah S."/>
            <person name="Dougan E. K."/>
            <person name="Thang M."/>
            <person name="Chan C."/>
        </authorList>
    </citation>
    <scope>NUCLEOTIDE SEQUENCE [LARGE SCALE GENOMIC DNA]</scope>
</reference>
<evidence type="ECO:0000256" key="1">
    <source>
        <dbReference type="SAM" id="MobiDB-lite"/>
    </source>
</evidence>
<evidence type="ECO:0000313" key="4">
    <source>
        <dbReference type="Proteomes" id="UP001189429"/>
    </source>
</evidence>